<name>A0A6C0LJ98_9ZZZZ</name>
<accession>A0A6C0LJ98</accession>
<proteinExistence type="predicted"/>
<evidence type="ECO:0008006" key="2">
    <source>
        <dbReference type="Google" id="ProtNLM"/>
    </source>
</evidence>
<dbReference type="EMBL" id="MN740509">
    <property type="protein sequence ID" value="QHU30500.1"/>
    <property type="molecule type" value="Genomic_DNA"/>
</dbReference>
<reference evidence="1" key="1">
    <citation type="journal article" date="2020" name="Nature">
        <title>Giant virus diversity and host interactions through global metagenomics.</title>
        <authorList>
            <person name="Schulz F."/>
            <person name="Roux S."/>
            <person name="Paez-Espino D."/>
            <person name="Jungbluth S."/>
            <person name="Walsh D.A."/>
            <person name="Denef V.J."/>
            <person name="McMahon K.D."/>
            <person name="Konstantinidis K.T."/>
            <person name="Eloe-Fadrosh E.A."/>
            <person name="Kyrpides N.C."/>
            <person name="Woyke T."/>
        </authorList>
    </citation>
    <scope>NUCLEOTIDE SEQUENCE</scope>
    <source>
        <strain evidence="1">GVMAG-M-3300027833-19</strain>
    </source>
</reference>
<protein>
    <recommendedName>
        <fullName evidence="2">PPM-type phosphatase domain-containing protein</fullName>
    </recommendedName>
</protein>
<dbReference type="AlphaFoldDB" id="A0A6C0LJ98"/>
<sequence>MVLDVTSINFSKDNLHSEDAVLHEVINEQYVTFINSDGNGSAGKRSQKVLHKFDNDNLELASIIAVTTNYYTNRIFKSIVNDLKFNKFSIERASRRIEHIIINEIKLDKRLVYFCFLLSVIDLKNKKLYSIGVGDCLYTVFDLKNGTMETNTLQKTQSLAFNGRGSALVGCPISIHNTSSYLYPINVKVSNIPDKFIFLQYSDGLGYDIAVPIHIIENELKRTITWDDESLTDDNIIKTHKKIEEKILKKDKPDSSYSRYNITKNEMYKVLSNNKSTTKIILELIKCTEYAPDNRRKNDDISLVVFYHNPVF</sequence>
<evidence type="ECO:0000313" key="1">
    <source>
        <dbReference type="EMBL" id="QHU30500.1"/>
    </source>
</evidence>
<organism evidence="1">
    <name type="scientific">viral metagenome</name>
    <dbReference type="NCBI Taxonomy" id="1070528"/>
    <lineage>
        <taxon>unclassified sequences</taxon>
        <taxon>metagenomes</taxon>
        <taxon>organismal metagenomes</taxon>
    </lineage>
</organism>